<dbReference type="AlphaFoldDB" id="A0A2Z7BML7"/>
<gene>
    <name evidence="1" type="ORF">F511_38642</name>
</gene>
<keyword evidence="2" id="KW-1185">Reference proteome</keyword>
<dbReference type="EMBL" id="KV004037">
    <property type="protein sequence ID" value="KZV35791.1"/>
    <property type="molecule type" value="Genomic_DNA"/>
</dbReference>
<dbReference type="Proteomes" id="UP000250235">
    <property type="component" value="Unassembled WGS sequence"/>
</dbReference>
<name>A0A2Z7BML7_9LAMI</name>
<protein>
    <submittedName>
        <fullName evidence="1">Splicing factor 3B subunit 1-like</fullName>
    </submittedName>
</protein>
<sequence>MIDTCCHHAKRHIHMCFLLADNLLFGFFRPNSFDSVLGMEHEGMVSMFEALLLSGLNGFLGCSSATHKAALVEFFHKASVRDGKVASTVQGKHVSILEELFAGTFELSLEGLSYLHELPQDFVFEARNAFSYDDKLLSTSCKKREMTFEFRLLNDVLAKSVTMETDMEEPSLTRSDDIIVEITKRSIAVNDEDDNLDRAENEIARKMAYFTAPKQFLKESLISGEDDDLSGSKQPRMIIETVEETEKDKEIEPVTTEDLSLAKSVATMTDSEDTKPLRKVLELTEKSKSDEESMSIEDILKQIPEGMIQPSLTAAEITRINSNLALRFRESTKVISTRPV</sequence>
<dbReference type="OrthoDB" id="1741306at2759"/>
<accession>A0A2Z7BML7</accession>
<evidence type="ECO:0000313" key="1">
    <source>
        <dbReference type="EMBL" id="KZV35791.1"/>
    </source>
</evidence>
<evidence type="ECO:0000313" key="2">
    <source>
        <dbReference type="Proteomes" id="UP000250235"/>
    </source>
</evidence>
<reference evidence="1 2" key="1">
    <citation type="journal article" date="2015" name="Proc. Natl. Acad. Sci. U.S.A.">
        <title>The resurrection genome of Boea hygrometrica: A blueprint for survival of dehydration.</title>
        <authorList>
            <person name="Xiao L."/>
            <person name="Yang G."/>
            <person name="Zhang L."/>
            <person name="Yang X."/>
            <person name="Zhao S."/>
            <person name="Ji Z."/>
            <person name="Zhou Q."/>
            <person name="Hu M."/>
            <person name="Wang Y."/>
            <person name="Chen M."/>
            <person name="Xu Y."/>
            <person name="Jin H."/>
            <person name="Xiao X."/>
            <person name="Hu G."/>
            <person name="Bao F."/>
            <person name="Hu Y."/>
            <person name="Wan P."/>
            <person name="Li L."/>
            <person name="Deng X."/>
            <person name="Kuang T."/>
            <person name="Xiang C."/>
            <person name="Zhu J.K."/>
            <person name="Oliver M.J."/>
            <person name="He Y."/>
        </authorList>
    </citation>
    <scope>NUCLEOTIDE SEQUENCE [LARGE SCALE GENOMIC DNA]</scope>
    <source>
        <strain evidence="2">cv. XS01</strain>
    </source>
</reference>
<organism evidence="1 2">
    <name type="scientific">Dorcoceras hygrometricum</name>
    <dbReference type="NCBI Taxonomy" id="472368"/>
    <lineage>
        <taxon>Eukaryota</taxon>
        <taxon>Viridiplantae</taxon>
        <taxon>Streptophyta</taxon>
        <taxon>Embryophyta</taxon>
        <taxon>Tracheophyta</taxon>
        <taxon>Spermatophyta</taxon>
        <taxon>Magnoliopsida</taxon>
        <taxon>eudicotyledons</taxon>
        <taxon>Gunneridae</taxon>
        <taxon>Pentapetalae</taxon>
        <taxon>asterids</taxon>
        <taxon>lamiids</taxon>
        <taxon>Lamiales</taxon>
        <taxon>Gesneriaceae</taxon>
        <taxon>Didymocarpoideae</taxon>
        <taxon>Trichosporeae</taxon>
        <taxon>Loxocarpinae</taxon>
        <taxon>Dorcoceras</taxon>
    </lineage>
</organism>
<proteinExistence type="predicted"/>